<evidence type="ECO:0000256" key="2">
    <source>
        <dbReference type="ARBA" id="ARBA00023002"/>
    </source>
</evidence>
<dbReference type="InterPro" id="IPR002347">
    <property type="entry name" value="SDR_fam"/>
</dbReference>
<dbReference type="Pfam" id="PF13561">
    <property type="entry name" value="adh_short_C2"/>
    <property type="match status" value="1"/>
</dbReference>
<comment type="similarity">
    <text evidence="1">Belongs to the short-chain dehydrogenases/reductases (SDR) family.</text>
</comment>
<organism evidence="3 4">
    <name type="scientific">Marine Group III euryarchaeote CG-Epi1</name>
    <dbReference type="NCBI Taxonomy" id="1888995"/>
    <lineage>
        <taxon>Archaea</taxon>
        <taxon>Methanobacteriati</taxon>
        <taxon>Thermoplasmatota</taxon>
        <taxon>Thermoplasmata</taxon>
        <taxon>Candidatus Thermoprofundales</taxon>
    </lineage>
</organism>
<dbReference type="EMBL" id="MIZA01000023">
    <property type="protein sequence ID" value="OIR17061.1"/>
    <property type="molecule type" value="Genomic_DNA"/>
</dbReference>
<dbReference type="InterPro" id="IPR051122">
    <property type="entry name" value="SDR_DHRS6-like"/>
</dbReference>
<dbReference type="GO" id="GO:0016491">
    <property type="term" value="F:oxidoreductase activity"/>
    <property type="evidence" value="ECO:0007669"/>
    <property type="project" value="UniProtKB-KW"/>
</dbReference>
<comment type="caution">
    <text evidence="3">The sequence shown here is derived from an EMBL/GenBank/DDBJ whole genome shotgun (WGS) entry which is preliminary data.</text>
</comment>
<evidence type="ECO:0000313" key="3">
    <source>
        <dbReference type="EMBL" id="OIR17061.1"/>
    </source>
</evidence>
<dbReference type="PANTHER" id="PTHR43477">
    <property type="entry name" value="DIHYDROANTICAPSIN 7-DEHYDROGENASE"/>
    <property type="match status" value="1"/>
</dbReference>
<dbReference type="PRINTS" id="PR00081">
    <property type="entry name" value="GDHRDH"/>
</dbReference>
<sequence length="241" mass="25266">MVKSIAIVGGSSDIAKSTISSMSADNYKFHVLVRDDSHTDELSAKGVSVVLGDATSEEDIKNFISGVKESGEIHAILHCVGSFAVRPPHAMNKEAFETVISTNLTSAFLTLSIAGKAMLSQGHGRMVFMSSVAGSLGLVNHEAISAAKGGIESMVRSAAATYANRGLRINAVAPGLTDTKLASPIMSNETASQAASQKIPIKRVGQKEEVANVIKWLLTEAPENFTGQILHTDGGMSNVLV</sequence>
<reference evidence="3 4" key="1">
    <citation type="submission" date="2016-08" db="EMBL/GenBank/DDBJ databases">
        <title>New Insights into Marine Group III Euryarchaeota, from dark to light.</title>
        <authorList>
            <person name="Haro-Moreno J.M."/>
            <person name="Rodriguez-Valera F."/>
            <person name="Lopez-Garcia P."/>
            <person name="Moreira D."/>
            <person name="Martin-Cuadrado A.B."/>
        </authorList>
    </citation>
    <scope>NUCLEOTIDE SEQUENCE [LARGE SCALE GENOMIC DNA]</scope>
    <source>
        <strain evidence="3">CG-Epi1</strain>
    </source>
</reference>
<protein>
    <recommendedName>
        <fullName evidence="5">Short-chain dehydrogenase</fullName>
    </recommendedName>
</protein>
<dbReference type="CDD" id="cd05233">
    <property type="entry name" value="SDR_c"/>
    <property type="match status" value="1"/>
</dbReference>
<dbReference type="STRING" id="1888995.BD935_02605"/>
<evidence type="ECO:0000256" key="1">
    <source>
        <dbReference type="ARBA" id="ARBA00006484"/>
    </source>
</evidence>
<dbReference type="SUPFAM" id="SSF51735">
    <property type="entry name" value="NAD(P)-binding Rossmann-fold domains"/>
    <property type="match status" value="1"/>
</dbReference>
<gene>
    <name evidence="3" type="ORF">BD935_02605</name>
</gene>
<dbReference type="AlphaFoldDB" id="A0A1J5TL86"/>
<dbReference type="InterPro" id="IPR036291">
    <property type="entry name" value="NAD(P)-bd_dom_sf"/>
</dbReference>
<keyword evidence="2" id="KW-0560">Oxidoreductase</keyword>
<evidence type="ECO:0000313" key="4">
    <source>
        <dbReference type="Proteomes" id="UP000183080"/>
    </source>
</evidence>
<name>A0A1J5TL86_9ARCH</name>
<dbReference type="Proteomes" id="UP000183080">
    <property type="component" value="Unassembled WGS sequence"/>
</dbReference>
<accession>A0A1J5TL86</accession>
<proteinExistence type="inferred from homology"/>
<dbReference type="PANTHER" id="PTHR43477:SF1">
    <property type="entry name" value="DIHYDROANTICAPSIN 7-DEHYDROGENASE"/>
    <property type="match status" value="1"/>
</dbReference>
<dbReference type="Gene3D" id="3.40.50.720">
    <property type="entry name" value="NAD(P)-binding Rossmann-like Domain"/>
    <property type="match status" value="1"/>
</dbReference>
<evidence type="ECO:0008006" key="5">
    <source>
        <dbReference type="Google" id="ProtNLM"/>
    </source>
</evidence>